<dbReference type="AlphaFoldDB" id="A0A6G0X3M5"/>
<gene>
    <name evidence="1" type="ORF">Ae201684_008861</name>
</gene>
<dbReference type="VEuPathDB" id="FungiDB:AeMF1_005714"/>
<reference evidence="1 2" key="1">
    <citation type="submission" date="2019-07" db="EMBL/GenBank/DDBJ databases">
        <title>Genomics analysis of Aphanomyces spp. identifies a new class of oomycete effector associated with host adaptation.</title>
        <authorList>
            <person name="Gaulin E."/>
        </authorList>
    </citation>
    <scope>NUCLEOTIDE SEQUENCE [LARGE SCALE GENOMIC DNA]</scope>
    <source>
        <strain evidence="1 2">ATCC 201684</strain>
    </source>
</reference>
<dbReference type="Proteomes" id="UP000481153">
    <property type="component" value="Unassembled WGS sequence"/>
</dbReference>
<evidence type="ECO:0000313" key="2">
    <source>
        <dbReference type="Proteomes" id="UP000481153"/>
    </source>
</evidence>
<evidence type="ECO:0000313" key="1">
    <source>
        <dbReference type="EMBL" id="KAF0734401.1"/>
    </source>
</evidence>
<organism evidence="1 2">
    <name type="scientific">Aphanomyces euteiches</name>
    <dbReference type="NCBI Taxonomy" id="100861"/>
    <lineage>
        <taxon>Eukaryota</taxon>
        <taxon>Sar</taxon>
        <taxon>Stramenopiles</taxon>
        <taxon>Oomycota</taxon>
        <taxon>Saprolegniomycetes</taxon>
        <taxon>Saprolegniales</taxon>
        <taxon>Verrucalvaceae</taxon>
        <taxon>Aphanomyces</taxon>
    </lineage>
</organism>
<proteinExistence type="predicted"/>
<dbReference type="PANTHER" id="PTHR31827">
    <property type="entry name" value="EMB|CAB89363.1"/>
    <property type="match status" value="1"/>
</dbReference>
<dbReference type="EMBL" id="VJMJ01000114">
    <property type="protein sequence ID" value="KAF0734401.1"/>
    <property type="molecule type" value="Genomic_DNA"/>
</dbReference>
<dbReference type="PANTHER" id="PTHR31827:SF1">
    <property type="entry name" value="EMB|CAB89363.1"/>
    <property type="match status" value="1"/>
</dbReference>
<keyword evidence="2" id="KW-1185">Reference proteome</keyword>
<comment type="caution">
    <text evidence="1">The sequence shown here is derived from an EMBL/GenBank/DDBJ whole genome shotgun (WGS) entry which is preliminary data.</text>
</comment>
<sequence length="213" mass="24025">MAVDQRPEVHFETRQDMTTAAIATSPSALKCAFCNLPSVFDGKCSRHRYRLHCQVALCPNQAYARNLCVQHGGKRRCRFDGCHGNARSYGFCCKHGPRVRKLCRTDGCKNVAQARDLCVKHGGGRQCKWEGCLQYARSEGFCQSHFRECSKSFNSTSSDSSRFSDDEAEMLLFFFKDEPTLSITSGLDEPRSPMWAFKEPATELANVWETVTL</sequence>
<protein>
    <submittedName>
        <fullName evidence="1">Uncharacterized protein</fullName>
    </submittedName>
</protein>
<name>A0A6G0X3M5_9STRA</name>
<accession>A0A6G0X3M5</accession>